<accession>A0A6A6I7V8</accession>
<dbReference type="EMBL" id="ML987199">
    <property type="protein sequence ID" value="KAF2246168.1"/>
    <property type="molecule type" value="Genomic_DNA"/>
</dbReference>
<feature type="region of interest" description="Disordered" evidence="1">
    <location>
        <begin position="92"/>
        <end position="116"/>
    </location>
</feature>
<reference evidence="2" key="1">
    <citation type="journal article" date="2020" name="Stud. Mycol.">
        <title>101 Dothideomycetes genomes: a test case for predicting lifestyles and emergence of pathogens.</title>
        <authorList>
            <person name="Haridas S."/>
            <person name="Albert R."/>
            <person name="Binder M."/>
            <person name="Bloem J."/>
            <person name="Labutti K."/>
            <person name="Salamov A."/>
            <person name="Andreopoulos B."/>
            <person name="Baker S."/>
            <person name="Barry K."/>
            <person name="Bills G."/>
            <person name="Bluhm B."/>
            <person name="Cannon C."/>
            <person name="Castanera R."/>
            <person name="Culley D."/>
            <person name="Daum C."/>
            <person name="Ezra D."/>
            <person name="Gonzalez J."/>
            <person name="Henrissat B."/>
            <person name="Kuo A."/>
            <person name="Liang C."/>
            <person name="Lipzen A."/>
            <person name="Lutzoni F."/>
            <person name="Magnuson J."/>
            <person name="Mondo S."/>
            <person name="Nolan M."/>
            <person name="Ohm R."/>
            <person name="Pangilinan J."/>
            <person name="Park H.-J."/>
            <person name="Ramirez L."/>
            <person name="Alfaro M."/>
            <person name="Sun H."/>
            <person name="Tritt A."/>
            <person name="Yoshinaga Y."/>
            <person name="Zwiers L.-H."/>
            <person name="Turgeon B."/>
            <person name="Goodwin S."/>
            <person name="Spatafora J."/>
            <person name="Crous P."/>
            <person name="Grigoriev I."/>
        </authorList>
    </citation>
    <scope>NUCLEOTIDE SEQUENCE</scope>
    <source>
        <strain evidence="2">CBS 122368</strain>
    </source>
</reference>
<gene>
    <name evidence="2" type="ORF">BU26DRAFT_63647</name>
</gene>
<proteinExistence type="predicted"/>
<feature type="compositionally biased region" description="Acidic residues" evidence="1">
    <location>
        <begin position="20"/>
        <end position="29"/>
    </location>
</feature>
<evidence type="ECO:0000313" key="2">
    <source>
        <dbReference type="EMBL" id="KAF2246168.1"/>
    </source>
</evidence>
<evidence type="ECO:0000313" key="3">
    <source>
        <dbReference type="Proteomes" id="UP000800094"/>
    </source>
</evidence>
<feature type="compositionally biased region" description="Low complexity" evidence="1">
    <location>
        <begin position="36"/>
        <end position="46"/>
    </location>
</feature>
<feature type="region of interest" description="Disordered" evidence="1">
    <location>
        <begin position="1"/>
        <end position="80"/>
    </location>
</feature>
<sequence>MSFSNHIGTRGTPGHREQSPPEDEVDWSDGEIACDAPSTATTSTPAQNQLKTLSKPVPGTNLSPQNPPKPSTPPQTESARIQTLHSRMMELTEERDQARQDAEHHKQQATTNYQNWVDSSAGLQARIATLESQNAQLQQRNGELQERNKVLLEQKQQMELAMQQQRDHEGLPY</sequence>
<dbReference type="GeneID" id="54589456"/>
<dbReference type="AlphaFoldDB" id="A0A6A6I7V8"/>
<dbReference type="RefSeq" id="XP_033681172.1">
    <property type="nucleotide sequence ID" value="XM_033836126.1"/>
</dbReference>
<evidence type="ECO:0000256" key="1">
    <source>
        <dbReference type="SAM" id="MobiDB-lite"/>
    </source>
</evidence>
<dbReference type="Proteomes" id="UP000800094">
    <property type="component" value="Unassembled WGS sequence"/>
</dbReference>
<name>A0A6A6I7V8_9PLEO</name>
<protein>
    <submittedName>
        <fullName evidence="2">Uncharacterized protein</fullName>
    </submittedName>
</protein>
<organism evidence="2 3">
    <name type="scientific">Trematosphaeria pertusa</name>
    <dbReference type="NCBI Taxonomy" id="390896"/>
    <lineage>
        <taxon>Eukaryota</taxon>
        <taxon>Fungi</taxon>
        <taxon>Dikarya</taxon>
        <taxon>Ascomycota</taxon>
        <taxon>Pezizomycotina</taxon>
        <taxon>Dothideomycetes</taxon>
        <taxon>Pleosporomycetidae</taxon>
        <taxon>Pleosporales</taxon>
        <taxon>Massarineae</taxon>
        <taxon>Trematosphaeriaceae</taxon>
        <taxon>Trematosphaeria</taxon>
    </lineage>
</organism>
<feature type="compositionally biased region" description="Basic and acidic residues" evidence="1">
    <location>
        <begin position="92"/>
        <end position="106"/>
    </location>
</feature>
<keyword evidence="3" id="KW-1185">Reference proteome</keyword>